<gene>
    <name evidence="1" type="ORF">Pint_23827</name>
</gene>
<dbReference type="Proteomes" id="UP001163603">
    <property type="component" value="Chromosome 6"/>
</dbReference>
<comment type="caution">
    <text evidence="1">The sequence shown here is derived from an EMBL/GenBank/DDBJ whole genome shotgun (WGS) entry which is preliminary data.</text>
</comment>
<organism evidence="1 2">
    <name type="scientific">Pistacia integerrima</name>
    <dbReference type="NCBI Taxonomy" id="434235"/>
    <lineage>
        <taxon>Eukaryota</taxon>
        <taxon>Viridiplantae</taxon>
        <taxon>Streptophyta</taxon>
        <taxon>Embryophyta</taxon>
        <taxon>Tracheophyta</taxon>
        <taxon>Spermatophyta</taxon>
        <taxon>Magnoliopsida</taxon>
        <taxon>eudicotyledons</taxon>
        <taxon>Gunneridae</taxon>
        <taxon>Pentapetalae</taxon>
        <taxon>rosids</taxon>
        <taxon>malvids</taxon>
        <taxon>Sapindales</taxon>
        <taxon>Anacardiaceae</taxon>
        <taxon>Pistacia</taxon>
    </lineage>
</organism>
<evidence type="ECO:0000313" key="2">
    <source>
        <dbReference type="Proteomes" id="UP001163603"/>
    </source>
</evidence>
<name>A0ACC0YNB3_9ROSI</name>
<protein>
    <submittedName>
        <fullName evidence="1">Uncharacterized protein</fullName>
    </submittedName>
</protein>
<dbReference type="EMBL" id="CM047741">
    <property type="protein sequence ID" value="KAJ0038845.1"/>
    <property type="molecule type" value="Genomic_DNA"/>
</dbReference>
<proteinExistence type="predicted"/>
<keyword evidence="2" id="KW-1185">Reference proteome</keyword>
<reference evidence="2" key="1">
    <citation type="journal article" date="2023" name="G3 (Bethesda)">
        <title>Genome assembly and association tests identify interacting loci associated with vigor, precocity, and sex in interspecific pistachio rootstocks.</title>
        <authorList>
            <person name="Palmer W."/>
            <person name="Jacygrad E."/>
            <person name="Sagayaradj S."/>
            <person name="Cavanaugh K."/>
            <person name="Han R."/>
            <person name="Bertier L."/>
            <person name="Beede B."/>
            <person name="Kafkas S."/>
            <person name="Golino D."/>
            <person name="Preece J."/>
            <person name="Michelmore R."/>
        </authorList>
    </citation>
    <scope>NUCLEOTIDE SEQUENCE [LARGE SCALE GENOMIC DNA]</scope>
</reference>
<evidence type="ECO:0000313" key="1">
    <source>
        <dbReference type="EMBL" id="KAJ0038845.1"/>
    </source>
</evidence>
<accession>A0ACC0YNB3</accession>
<sequence length="427" mass="48261">MVLPETAIGALLSASLQVLFDRLASHQLLEFFRSRECDETLLHRLETALLSVLAVLSDAEEKQITNSIVKRWVNELKDAVYRAEDFLDEMFTNNLQRQMESESRGINKQVQSRNSRLKDIISRLEHVANTKDGLGLKESTLGANSFPRWPSTSLVDESKVFECKILDFLDDSRRYTELQTLHIIGCDSLESFPLGFFNKVAYLQIQKCSQLKYIEVSNDLHQVQELQFLGDLEVSDCSNLKHFTGGLLAPNLKSFSVSKCRSLELLPVLTSLETLALSDCRNLKSFRNDRLPPNLRSLFIMSCDHLTPKKNWGLNEMDSLTSLTITGVCSDLKSFPEKGVLPASLISLQVTKFPKLETLDLRGLQLLTSLRTLEINSCASLKDLSEGTLPSSLAYLIINECPLLKPKCQENGDYWEKINHIPTIEIF</sequence>